<dbReference type="EMBL" id="CM002295">
    <property type="protein sequence ID" value="ESW11966.1"/>
    <property type="molecule type" value="Genomic_DNA"/>
</dbReference>
<dbReference type="AlphaFoldDB" id="V7B663"/>
<dbReference type="Pfam" id="PF02441">
    <property type="entry name" value="Flavoprotein"/>
    <property type="match status" value="1"/>
</dbReference>
<keyword evidence="4" id="KW-0456">Lyase</keyword>
<dbReference type="PANTHER" id="PTHR14359:SF6">
    <property type="entry name" value="PHOSPHOPANTOTHENOYLCYSTEINE DECARBOXYLASE"/>
    <property type="match status" value="1"/>
</dbReference>
<gene>
    <name evidence="10" type="ORF">PHAVU_008G074300g</name>
</gene>
<evidence type="ECO:0000256" key="7">
    <source>
        <dbReference type="ARBA" id="ARBA00060685"/>
    </source>
</evidence>
<dbReference type="Gene3D" id="3.40.50.1950">
    <property type="entry name" value="Flavin prenyltransferase-like"/>
    <property type="match status" value="1"/>
</dbReference>
<evidence type="ECO:0000256" key="6">
    <source>
        <dbReference type="ARBA" id="ARBA00038350"/>
    </source>
</evidence>
<evidence type="ECO:0000313" key="11">
    <source>
        <dbReference type="Proteomes" id="UP000000226"/>
    </source>
</evidence>
<protein>
    <recommendedName>
        <fullName evidence="8">phosphopantothenoylcysteine decarboxylase</fullName>
        <ecNumber evidence="8">4.1.1.36</ecNumber>
    </recommendedName>
</protein>
<keyword evidence="3" id="KW-0288">FMN</keyword>
<evidence type="ECO:0000256" key="5">
    <source>
        <dbReference type="ARBA" id="ARBA00022993"/>
    </source>
</evidence>
<dbReference type="eggNOG" id="KOG0672">
    <property type="taxonomic scope" value="Eukaryota"/>
</dbReference>
<comment type="cofactor">
    <cofactor evidence="1">
        <name>FMN</name>
        <dbReference type="ChEBI" id="CHEBI:58210"/>
    </cofactor>
</comment>
<dbReference type="PANTHER" id="PTHR14359">
    <property type="entry name" value="HOMO-OLIGOMERIC FLAVIN CONTAINING CYS DECARBOXYLASE FAMILY"/>
    <property type="match status" value="1"/>
</dbReference>
<evidence type="ECO:0000256" key="1">
    <source>
        <dbReference type="ARBA" id="ARBA00001917"/>
    </source>
</evidence>
<keyword evidence="4" id="KW-0210">Decarboxylase</keyword>
<evidence type="ECO:0000259" key="9">
    <source>
        <dbReference type="Pfam" id="PF02441"/>
    </source>
</evidence>
<dbReference type="Gramene" id="ESW11966">
    <property type="protein sequence ID" value="ESW11966"/>
    <property type="gene ID" value="PHAVU_008G074300g"/>
</dbReference>
<evidence type="ECO:0000313" key="10">
    <source>
        <dbReference type="EMBL" id="ESW11966.1"/>
    </source>
</evidence>
<dbReference type="GO" id="GO:0071513">
    <property type="term" value="C:phosphopantothenoylcysteine decarboxylase complex"/>
    <property type="evidence" value="ECO:0007669"/>
    <property type="project" value="TreeGrafter"/>
</dbReference>
<reference evidence="11" key="1">
    <citation type="journal article" date="2014" name="Nat. Genet.">
        <title>A reference genome for common bean and genome-wide analysis of dual domestications.</title>
        <authorList>
            <person name="Schmutz J."/>
            <person name="McClean P.E."/>
            <person name="Mamidi S."/>
            <person name="Wu G.A."/>
            <person name="Cannon S.B."/>
            <person name="Grimwood J."/>
            <person name="Jenkins J."/>
            <person name="Shu S."/>
            <person name="Song Q."/>
            <person name="Chavarro C."/>
            <person name="Torres-Torres M."/>
            <person name="Geffroy V."/>
            <person name="Moghaddam S.M."/>
            <person name="Gao D."/>
            <person name="Abernathy B."/>
            <person name="Barry K."/>
            <person name="Blair M."/>
            <person name="Brick M.A."/>
            <person name="Chovatia M."/>
            <person name="Gepts P."/>
            <person name="Goodstein D.M."/>
            <person name="Gonzales M."/>
            <person name="Hellsten U."/>
            <person name="Hyten D.L."/>
            <person name="Jia G."/>
            <person name="Kelly J.D."/>
            <person name="Kudrna D."/>
            <person name="Lee R."/>
            <person name="Richard M.M."/>
            <person name="Miklas P.N."/>
            <person name="Osorno J.M."/>
            <person name="Rodrigues J."/>
            <person name="Thareau V."/>
            <person name="Urrea C.A."/>
            <person name="Wang M."/>
            <person name="Yu Y."/>
            <person name="Zhang M."/>
            <person name="Wing R.A."/>
            <person name="Cregan P.B."/>
            <person name="Rokhsar D.S."/>
            <person name="Jackson S.A."/>
        </authorList>
    </citation>
    <scope>NUCLEOTIDE SEQUENCE [LARGE SCALE GENOMIC DNA]</scope>
    <source>
        <strain evidence="11">cv. G19833</strain>
    </source>
</reference>
<dbReference type="SMR" id="V7B663"/>
<evidence type="ECO:0000256" key="3">
    <source>
        <dbReference type="ARBA" id="ARBA00022643"/>
    </source>
</evidence>
<evidence type="ECO:0000256" key="2">
    <source>
        <dbReference type="ARBA" id="ARBA00022604"/>
    </source>
</evidence>
<sequence>MDDDDSNSDSNISEIVPRYPISRRPRILLGTCGCIDASKFGLLCQCFSTWANVGVVFTDSSVPFVNAETIPNLVVGGQTSVEYLEWADVMVIAPLSANTLAKIAGGLSDNLLTEIVRSWDRNKPFYVAPAMDPLMWNNPLTERQRQKCVDELGINVIAPSEMGQMAEPSEISYTVKLSNDECWDYPYC</sequence>
<name>V7B663_PHAVU</name>
<accession>V7B663</accession>
<feature type="domain" description="Flavoprotein" evidence="9">
    <location>
        <begin position="26"/>
        <end position="171"/>
    </location>
</feature>
<comment type="similarity">
    <text evidence="6">Belongs to the HFCD (homooligomeric flavin containing Cys decarboxylase) superfamily.</text>
</comment>
<proteinExistence type="inferred from homology"/>
<keyword evidence="11" id="KW-1185">Reference proteome</keyword>
<keyword evidence="2" id="KW-0341">Growth regulation</keyword>
<dbReference type="InterPro" id="IPR036551">
    <property type="entry name" value="Flavin_trans-like"/>
</dbReference>
<dbReference type="GO" id="GO:0010181">
    <property type="term" value="F:FMN binding"/>
    <property type="evidence" value="ECO:0007669"/>
    <property type="project" value="TreeGrafter"/>
</dbReference>
<comment type="pathway">
    <text evidence="7">Cofactor biosynthesis; coenzyme A biosynthesis; CoA from (R)-pantothenate: step 3/5.</text>
</comment>
<dbReference type="STRING" id="3885.V7B663"/>
<dbReference type="EC" id="4.1.1.36" evidence="8"/>
<evidence type="ECO:0000256" key="8">
    <source>
        <dbReference type="ARBA" id="ARBA00066422"/>
    </source>
</evidence>
<keyword evidence="3" id="KW-0285">Flavoprotein</keyword>
<keyword evidence="5" id="KW-0173">Coenzyme A biosynthesis</keyword>
<dbReference type="OrthoDB" id="1532798at2759"/>
<dbReference type="InterPro" id="IPR003382">
    <property type="entry name" value="Flavoprotein"/>
</dbReference>
<dbReference type="GO" id="GO:0015937">
    <property type="term" value="P:coenzyme A biosynthetic process"/>
    <property type="evidence" value="ECO:0007669"/>
    <property type="project" value="UniProtKB-KW"/>
</dbReference>
<evidence type="ECO:0000256" key="4">
    <source>
        <dbReference type="ARBA" id="ARBA00022793"/>
    </source>
</evidence>
<dbReference type="GO" id="GO:0004633">
    <property type="term" value="F:phosphopantothenoylcysteine decarboxylase activity"/>
    <property type="evidence" value="ECO:0007669"/>
    <property type="project" value="UniProtKB-EC"/>
</dbReference>
<dbReference type="OMA" id="PRMPRIL"/>
<dbReference type="Proteomes" id="UP000000226">
    <property type="component" value="Chromosome 8"/>
</dbReference>
<organism evidence="10 11">
    <name type="scientific">Phaseolus vulgaris</name>
    <name type="common">Kidney bean</name>
    <name type="synonym">French bean</name>
    <dbReference type="NCBI Taxonomy" id="3885"/>
    <lineage>
        <taxon>Eukaryota</taxon>
        <taxon>Viridiplantae</taxon>
        <taxon>Streptophyta</taxon>
        <taxon>Embryophyta</taxon>
        <taxon>Tracheophyta</taxon>
        <taxon>Spermatophyta</taxon>
        <taxon>Magnoliopsida</taxon>
        <taxon>eudicotyledons</taxon>
        <taxon>Gunneridae</taxon>
        <taxon>Pentapetalae</taxon>
        <taxon>rosids</taxon>
        <taxon>fabids</taxon>
        <taxon>Fabales</taxon>
        <taxon>Fabaceae</taxon>
        <taxon>Papilionoideae</taxon>
        <taxon>50 kb inversion clade</taxon>
        <taxon>NPAAA clade</taxon>
        <taxon>indigoferoid/millettioid clade</taxon>
        <taxon>Phaseoleae</taxon>
        <taxon>Phaseolus</taxon>
    </lineage>
</organism>
<dbReference type="SUPFAM" id="SSF52507">
    <property type="entry name" value="Homo-oligomeric flavin-containing Cys decarboxylases, HFCD"/>
    <property type="match status" value="1"/>
</dbReference>